<dbReference type="InterPro" id="IPR058512">
    <property type="entry name" value="DUF8199"/>
</dbReference>
<name>A0A2G1VN67_9FLAO</name>
<dbReference type="OrthoDB" id="1493875at2"/>
<evidence type="ECO:0000313" key="2">
    <source>
        <dbReference type="EMBL" id="PHQ28211.1"/>
    </source>
</evidence>
<organism evidence="2 3">
    <name type="scientific">Leeuwenhoekiella nanhaiensis</name>
    <dbReference type="NCBI Taxonomy" id="1655491"/>
    <lineage>
        <taxon>Bacteria</taxon>
        <taxon>Pseudomonadati</taxon>
        <taxon>Bacteroidota</taxon>
        <taxon>Flavobacteriia</taxon>
        <taxon>Flavobacteriales</taxon>
        <taxon>Flavobacteriaceae</taxon>
        <taxon>Leeuwenhoekiella</taxon>
    </lineage>
</organism>
<evidence type="ECO:0000256" key="1">
    <source>
        <dbReference type="SAM" id="SignalP"/>
    </source>
</evidence>
<dbReference type="AlphaFoldDB" id="A0A2G1VN67"/>
<keyword evidence="1" id="KW-0732">Signal</keyword>
<evidence type="ECO:0008006" key="4">
    <source>
        <dbReference type="Google" id="ProtNLM"/>
    </source>
</evidence>
<dbReference type="NCBIfam" id="NF047658">
    <property type="entry name" value="HYC_CC_PP"/>
    <property type="match status" value="1"/>
</dbReference>
<dbReference type="Pfam" id="PF26622">
    <property type="entry name" value="DUF8199"/>
    <property type="match status" value="1"/>
</dbReference>
<feature type="signal peptide" evidence="1">
    <location>
        <begin position="1"/>
        <end position="25"/>
    </location>
</feature>
<keyword evidence="3" id="KW-1185">Reference proteome</keyword>
<accession>A0A2G1VN67</accession>
<protein>
    <recommendedName>
        <fullName evidence="4">Secreted protein</fullName>
    </recommendedName>
</protein>
<dbReference type="Proteomes" id="UP000229433">
    <property type="component" value="Unassembled WGS sequence"/>
</dbReference>
<sequence length="139" mass="15781">MKQFIHKSMAIFMAAVVLMTTMSFTIDMHYCGDSLVDFSFVQKVKTCGMEKAQATTSCETPTLSEKTCCTDKQVVKEGKDDLKVSFDQLTLEQQVFVASFTYSYLSLFEGIESNDVPFIDYPPPFVKRDVQVLHQTFLI</sequence>
<comment type="caution">
    <text evidence="2">The sequence shown here is derived from an EMBL/GenBank/DDBJ whole genome shotgun (WGS) entry which is preliminary data.</text>
</comment>
<dbReference type="EMBL" id="NQXA01000018">
    <property type="protein sequence ID" value="PHQ28211.1"/>
    <property type="molecule type" value="Genomic_DNA"/>
</dbReference>
<proteinExistence type="predicted"/>
<evidence type="ECO:0000313" key="3">
    <source>
        <dbReference type="Proteomes" id="UP000229433"/>
    </source>
</evidence>
<dbReference type="InterPro" id="IPR058060">
    <property type="entry name" value="HYC_CC_PP"/>
</dbReference>
<feature type="chain" id="PRO_5013968484" description="Secreted protein" evidence="1">
    <location>
        <begin position="26"/>
        <end position="139"/>
    </location>
</feature>
<reference evidence="2 3" key="1">
    <citation type="submission" date="2017-08" db="EMBL/GenBank/DDBJ databases">
        <title>The whole genome shortgun sequences of strain Leeuwenhoekiella nanhaiensis G18 from the South China Sea.</title>
        <authorList>
            <person name="Liu Q."/>
        </authorList>
    </citation>
    <scope>NUCLEOTIDE SEQUENCE [LARGE SCALE GENOMIC DNA]</scope>
    <source>
        <strain evidence="2 3">G18</strain>
    </source>
</reference>
<dbReference type="RefSeq" id="WP_099647386.1">
    <property type="nucleotide sequence ID" value="NZ_KZ319299.1"/>
</dbReference>
<gene>
    <name evidence="2" type="ORF">CJ305_16385</name>
</gene>